<dbReference type="SUPFAM" id="SSF54427">
    <property type="entry name" value="NTF2-like"/>
    <property type="match status" value="1"/>
</dbReference>
<accession>A0A1B3Z624</accession>
<dbReference type="KEGG" id="span:AWL63_01715"/>
<dbReference type="Gene3D" id="3.10.450.50">
    <property type="match status" value="1"/>
</dbReference>
<gene>
    <name evidence="1" type="ORF">AWL63_01715</name>
</gene>
<protein>
    <recommendedName>
        <fullName evidence="3">SnoaL-like domain-containing protein</fullName>
    </recommendedName>
</protein>
<keyword evidence="2" id="KW-1185">Reference proteome</keyword>
<dbReference type="EMBL" id="CP014168">
    <property type="protein sequence ID" value="AOH82885.1"/>
    <property type="molecule type" value="Genomic_DNA"/>
</dbReference>
<proteinExistence type="predicted"/>
<reference evidence="1 2" key="1">
    <citation type="submission" date="2016-01" db="EMBL/GenBank/DDBJ databases">
        <title>Complete genome and mega plasmid sequence of Sphingomonas panacis DCY99 elicits systemic resistance in rice to Xanthomonas oryzae.</title>
        <authorList>
            <person name="Kim Y.J."/>
            <person name="Yang D.C."/>
            <person name="Sing P."/>
        </authorList>
    </citation>
    <scope>NUCLEOTIDE SEQUENCE [LARGE SCALE GENOMIC DNA]</scope>
    <source>
        <strain evidence="1 2">DCY99</strain>
    </source>
</reference>
<sequence>MSPEEKIILTQVLLANATDYWYEVDHNYGLGASEYFLENATFASWQGKAAIHDFYVWRKSRGDRLARHLISNFRAQFETPRLAHTNNVMCLYAADGVAPLPSAAPIQIAEQEDVVVLCDDGRWRFQSRTFTNLFTGDTPTTVPPADWFEKHGQAKP</sequence>
<dbReference type="Proteomes" id="UP000094256">
    <property type="component" value="Chromosome"/>
</dbReference>
<dbReference type="OrthoDB" id="8364121at2"/>
<dbReference type="RefSeq" id="WP_069203470.1">
    <property type="nucleotide sequence ID" value="NZ_CP014168.1"/>
</dbReference>
<evidence type="ECO:0000313" key="1">
    <source>
        <dbReference type="EMBL" id="AOH82885.1"/>
    </source>
</evidence>
<name>A0A1B3Z624_9SPHN</name>
<evidence type="ECO:0000313" key="2">
    <source>
        <dbReference type="Proteomes" id="UP000094256"/>
    </source>
</evidence>
<dbReference type="InterPro" id="IPR032710">
    <property type="entry name" value="NTF2-like_dom_sf"/>
</dbReference>
<evidence type="ECO:0008006" key="3">
    <source>
        <dbReference type="Google" id="ProtNLM"/>
    </source>
</evidence>
<dbReference type="AlphaFoldDB" id="A0A1B3Z624"/>
<organism evidence="1 2">
    <name type="scientific">Sphingomonas panacis</name>
    <dbReference type="NCBI Taxonomy" id="1560345"/>
    <lineage>
        <taxon>Bacteria</taxon>
        <taxon>Pseudomonadati</taxon>
        <taxon>Pseudomonadota</taxon>
        <taxon>Alphaproteobacteria</taxon>
        <taxon>Sphingomonadales</taxon>
        <taxon>Sphingomonadaceae</taxon>
        <taxon>Sphingomonas</taxon>
    </lineage>
</organism>